<sequence>MIDSNYNVNIAATGIPATTATVSVNSGSVTVSLDPNFSATTVTGGITNAILAKYSFKAYGEDVKISYLDVTPSVNLDNVAIYANSASITNTQNYTGTKLHFSLGSSLTIPANTVVTVEVRADTKAAGVNITTGTIAITLNGYTNNAQGVNSLSLSTVPSSDTAGPSLTINTGGLVLAKTSGFLDQSIVANTANQKVGSFVVQAGSSEPVHITNLSVALGGTLAVSNLSNLYIKYGSVSATPINPQATNNFPVDITLQPNTSVTVDVYADVGSIGTVVNTNTTPQTLVTNNASTVAANGVKASQTYTIGGTASSTETITATINGFPSVYTQSDTDTTSTAATGLINAINANNNVNGTVLAAAAATSGVVVVTAKNAG</sequence>
<dbReference type="AlphaFoldDB" id="A0A2H0PWK5"/>
<evidence type="ECO:0000313" key="1">
    <source>
        <dbReference type="EMBL" id="PIR26410.1"/>
    </source>
</evidence>
<gene>
    <name evidence="1" type="ORF">COV41_01510</name>
</gene>
<reference evidence="1 2" key="1">
    <citation type="submission" date="2017-09" db="EMBL/GenBank/DDBJ databases">
        <title>Depth-based differentiation of microbial function through sediment-hosted aquifers and enrichment of novel symbionts in the deep terrestrial subsurface.</title>
        <authorList>
            <person name="Probst A.J."/>
            <person name="Ladd B."/>
            <person name="Jarett J.K."/>
            <person name="Geller-Mcgrath D.E."/>
            <person name="Sieber C.M."/>
            <person name="Emerson J.B."/>
            <person name="Anantharaman K."/>
            <person name="Thomas B.C."/>
            <person name="Malmstrom R."/>
            <person name="Stieglmeier M."/>
            <person name="Klingl A."/>
            <person name="Woyke T."/>
            <person name="Ryan C.M."/>
            <person name="Banfield J.F."/>
        </authorList>
    </citation>
    <scope>NUCLEOTIDE SEQUENCE [LARGE SCALE GENOMIC DNA]</scope>
    <source>
        <strain evidence="1">CG11_big_fil_rev_8_21_14_0_20_43_10</strain>
    </source>
</reference>
<evidence type="ECO:0000313" key="2">
    <source>
        <dbReference type="Proteomes" id="UP000236846"/>
    </source>
</evidence>
<proteinExistence type="predicted"/>
<dbReference type="Proteomes" id="UP000236846">
    <property type="component" value="Unassembled WGS sequence"/>
</dbReference>
<protein>
    <submittedName>
        <fullName evidence="1">Uncharacterized protein</fullName>
    </submittedName>
</protein>
<organism evidence="1 2">
    <name type="scientific">Candidatus Brennerbacteria bacterium CG11_big_fil_rev_8_21_14_0_20_43_10</name>
    <dbReference type="NCBI Taxonomy" id="1974523"/>
    <lineage>
        <taxon>Bacteria</taxon>
        <taxon>Candidatus Brenneribacteriota</taxon>
    </lineage>
</organism>
<feature type="non-terminal residue" evidence="1">
    <location>
        <position position="376"/>
    </location>
</feature>
<name>A0A2H0PWK5_9BACT</name>
<dbReference type="EMBL" id="PCXE01000026">
    <property type="protein sequence ID" value="PIR26410.1"/>
    <property type="molecule type" value="Genomic_DNA"/>
</dbReference>
<comment type="caution">
    <text evidence="1">The sequence shown here is derived from an EMBL/GenBank/DDBJ whole genome shotgun (WGS) entry which is preliminary data.</text>
</comment>
<accession>A0A2H0PWK5</accession>